<evidence type="ECO:0000313" key="3">
    <source>
        <dbReference type="Proteomes" id="UP000069001"/>
    </source>
</evidence>
<evidence type="ECO:0000313" key="2">
    <source>
        <dbReference type="EMBL" id="KVK81221.1"/>
    </source>
</evidence>
<organism evidence="2 3">
    <name type="scientific">Burkholderia cepacia</name>
    <name type="common">Pseudomonas cepacia</name>
    <dbReference type="NCBI Taxonomy" id="292"/>
    <lineage>
        <taxon>Bacteria</taxon>
        <taxon>Pseudomonadati</taxon>
        <taxon>Pseudomonadota</taxon>
        <taxon>Betaproteobacteria</taxon>
        <taxon>Burkholderiales</taxon>
        <taxon>Burkholderiaceae</taxon>
        <taxon>Burkholderia</taxon>
        <taxon>Burkholderia cepacia complex</taxon>
    </lineage>
</organism>
<dbReference type="InterPro" id="IPR015020">
    <property type="entry name" value="Rv2525c-like_Glyco_Hydro-like"/>
</dbReference>
<dbReference type="InterPro" id="IPR017853">
    <property type="entry name" value="GH"/>
</dbReference>
<protein>
    <recommendedName>
        <fullName evidence="1">Rv2525c-like glycoside hydrolase-like domain-containing protein</fullName>
    </recommendedName>
</protein>
<sequence>MSYYAGFDTDIFPGHAQLEWLKRNTNLVWCGYYLAPAPSHGNTSWMGNRAMLIEEGWGLLPIYVGQQTTGAGSHDVSASQGAIDGSEAARLMNREGFSPNSYVFIDWEDGNALGTDAQVYLRAWAAAVMKRGYHPGIYCSHDLAATMASLMATLSPAPALRIWAWNIPTDAAHPYVGALDDFPDGAPSGSGYPDAVAWQCQQNCALLLRGAPIANIQVDLSTSSLADPSEPCQSS</sequence>
<dbReference type="Proteomes" id="UP000069001">
    <property type="component" value="Unassembled WGS sequence"/>
</dbReference>
<evidence type="ECO:0000259" key="1">
    <source>
        <dbReference type="Pfam" id="PF08924"/>
    </source>
</evidence>
<dbReference type="Gene3D" id="3.20.20.80">
    <property type="entry name" value="Glycosidases"/>
    <property type="match status" value="1"/>
</dbReference>
<gene>
    <name evidence="2" type="ORF">WS90_15610</name>
</gene>
<reference evidence="2 3" key="1">
    <citation type="submission" date="2015-11" db="EMBL/GenBank/DDBJ databases">
        <title>Expanding the genomic diversity of Burkholderia species for the development of highly accurate diagnostics.</title>
        <authorList>
            <person name="Sahl J."/>
            <person name="Keim P."/>
            <person name="Wagner D."/>
        </authorList>
    </citation>
    <scope>NUCLEOTIDE SEQUENCE [LARGE SCALE GENOMIC DNA]</scope>
    <source>
        <strain evidence="2 3">MSMB1302</strain>
    </source>
</reference>
<dbReference type="Pfam" id="PF08924">
    <property type="entry name" value="Rv2525c_GlyHyd-like"/>
    <property type="match status" value="1"/>
</dbReference>
<comment type="caution">
    <text evidence="2">The sequence shown here is derived from an EMBL/GenBank/DDBJ whole genome shotgun (WGS) entry which is preliminary data.</text>
</comment>
<feature type="domain" description="Rv2525c-like glycoside hydrolase-like" evidence="1">
    <location>
        <begin position="49"/>
        <end position="166"/>
    </location>
</feature>
<dbReference type="SUPFAM" id="SSF51445">
    <property type="entry name" value="(Trans)glycosidases"/>
    <property type="match status" value="1"/>
</dbReference>
<dbReference type="AlphaFoldDB" id="A0A103ZJP3"/>
<proteinExistence type="predicted"/>
<accession>A0A103ZJP3</accession>
<name>A0A103ZJP3_BURCE</name>
<dbReference type="RefSeq" id="WP_059729876.1">
    <property type="nucleotide sequence ID" value="NZ_LOYH01000055.1"/>
</dbReference>
<dbReference type="EMBL" id="LOYH01000055">
    <property type="protein sequence ID" value="KVK81221.1"/>
    <property type="molecule type" value="Genomic_DNA"/>
</dbReference>